<proteinExistence type="predicted"/>
<protein>
    <submittedName>
        <fullName evidence="2">Uncharacterized protein</fullName>
    </submittedName>
</protein>
<dbReference type="RefSeq" id="WP_379582883.1">
    <property type="nucleotide sequence ID" value="NZ_JBHUFV010000100.1"/>
</dbReference>
<gene>
    <name evidence="2" type="ORF">ACFSKW_52145</name>
</gene>
<evidence type="ECO:0000313" key="2">
    <source>
        <dbReference type="EMBL" id="MFD1940040.1"/>
    </source>
</evidence>
<name>A0ABW4TDF5_9ACTN</name>
<dbReference type="Proteomes" id="UP001597368">
    <property type="component" value="Unassembled WGS sequence"/>
</dbReference>
<comment type="caution">
    <text evidence="2">The sequence shown here is derived from an EMBL/GenBank/DDBJ whole genome shotgun (WGS) entry which is preliminary data.</text>
</comment>
<keyword evidence="3" id="KW-1185">Reference proteome</keyword>
<evidence type="ECO:0000313" key="3">
    <source>
        <dbReference type="Proteomes" id="UP001597368"/>
    </source>
</evidence>
<feature type="region of interest" description="Disordered" evidence="1">
    <location>
        <begin position="200"/>
        <end position="219"/>
    </location>
</feature>
<accession>A0ABW4TDF5</accession>
<dbReference type="Gene3D" id="2.50.20.20">
    <property type="match status" value="1"/>
</dbReference>
<reference evidence="3" key="1">
    <citation type="journal article" date="2019" name="Int. J. Syst. Evol. Microbiol.">
        <title>The Global Catalogue of Microorganisms (GCM) 10K type strain sequencing project: providing services to taxonomists for standard genome sequencing and annotation.</title>
        <authorList>
            <consortium name="The Broad Institute Genomics Platform"/>
            <consortium name="The Broad Institute Genome Sequencing Center for Infectious Disease"/>
            <person name="Wu L."/>
            <person name="Ma J."/>
        </authorList>
    </citation>
    <scope>NUCLEOTIDE SEQUENCE [LARGE SCALE GENOMIC DNA]</scope>
    <source>
        <strain evidence="3">ICMP 6774ER</strain>
    </source>
</reference>
<organism evidence="2 3">
    <name type="scientific">Nonomuraea mangrovi</name>
    <dbReference type="NCBI Taxonomy" id="2316207"/>
    <lineage>
        <taxon>Bacteria</taxon>
        <taxon>Bacillati</taxon>
        <taxon>Actinomycetota</taxon>
        <taxon>Actinomycetes</taxon>
        <taxon>Streptosporangiales</taxon>
        <taxon>Streptosporangiaceae</taxon>
        <taxon>Nonomuraea</taxon>
    </lineage>
</organism>
<sequence length="219" mass="24959">MRDDDWTAVKPVRGVVEFGKGTIVATDMRNPNLARYGTRNICIGKRGYESYVKPDPDDPMPPGKTWVTYEWPCQLVLKSGFYLSLSDPVTLRAVLATTTRRRPAGIYDGVRTTLHEGVITFAQLYKANPDMRIGYHRRRPIGNEYAGWKVSWRLWIGGDQLVRRAWSTWRDPNDGPGRSASGPPYDVYAEDLRLSDWGKKVHIKPPPAEETVASEEWHQ</sequence>
<evidence type="ECO:0000256" key="1">
    <source>
        <dbReference type="SAM" id="MobiDB-lite"/>
    </source>
</evidence>
<dbReference type="EMBL" id="JBHUFV010000100">
    <property type="protein sequence ID" value="MFD1940040.1"/>
    <property type="molecule type" value="Genomic_DNA"/>
</dbReference>